<sequence length="87" mass="9636">MNYSSKPDSENSPQDNSEIRRQSIVPIAPLPEHISQNIETIIALHTRNEQDVSGHQRGVEAVTPTLKLDKTGQPCLIDPRHPTTTKG</sequence>
<reference evidence="2 3" key="1">
    <citation type="journal article" date="2015" name="Genome Announc.">
        <title>Draft Genome Sequence of Cyanobacterium Hassallia byssoidea Strain VB512170, Isolated from Monuments in India.</title>
        <authorList>
            <person name="Singh D."/>
            <person name="Chandrababunaidu M.M."/>
            <person name="Panda A."/>
            <person name="Sen D."/>
            <person name="Bhattacharyya S."/>
            <person name="Adhikary S.P."/>
            <person name="Tripathy S."/>
        </authorList>
    </citation>
    <scope>NUCLEOTIDE SEQUENCE [LARGE SCALE GENOMIC DNA]</scope>
    <source>
        <strain evidence="2 3">VB512170</strain>
    </source>
</reference>
<feature type="region of interest" description="Disordered" evidence="1">
    <location>
        <begin position="49"/>
        <end position="87"/>
    </location>
</feature>
<comment type="caution">
    <text evidence="2">The sequence shown here is derived from an EMBL/GenBank/DDBJ whole genome shotgun (WGS) entry which is preliminary data.</text>
</comment>
<dbReference type="RefSeq" id="WP_163518613.1">
    <property type="nucleotide sequence ID" value="NZ_JTCM02000006.1"/>
</dbReference>
<accession>A0A846H5J5</accession>
<proteinExistence type="predicted"/>
<dbReference type="AlphaFoldDB" id="A0A846H5J5"/>
<gene>
    <name evidence="2" type="ORF">PI95_004540</name>
</gene>
<feature type="region of interest" description="Disordered" evidence="1">
    <location>
        <begin position="1"/>
        <end position="23"/>
    </location>
</feature>
<protein>
    <submittedName>
        <fullName evidence="2">Uncharacterized protein</fullName>
    </submittedName>
</protein>
<evidence type="ECO:0000313" key="2">
    <source>
        <dbReference type="EMBL" id="NEU71859.1"/>
    </source>
</evidence>
<organism evidence="2 3">
    <name type="scientific">Hassallia byssoidea VB512170</name>
    <dbReference type="NCBI Taxonomy" id="1304833"/>
    <lineage>
        <taxon>Bacteria</taxon>
        <taxon>Bacillati</taxon>
        <taxon>Cyanobacteriota</taxon>
        <taxon>Cyanophyceae</taxon>
        <taxon>Nostocales</taxon>
        <taxon>Tolypothrichaceae</taxon>
        <taxon>Hassallia</taxon>
    </lineage>
</organism>
<feature type="compositionally biased region" description="Basic and acidic residues" evidence="1">
    <location>
        <begin position="49"/>
        <end position="58"/>
    </location>
</feature>
<dbReference type="EMBL" id="JTCM02000006">
    <property type="protein sequence ID" value="NEU71859.1"/>
    <property type="molecule type" value="Genomic_DNA"/>
</dbReference>
<dbReference type="Proteomes" id="UP000031549">
    <property type="component" value="Unassembled WGS sequence"/>
</dbReference>
<keyword evidence="3" id="KW-1185">Reference proteome</keyword>
<evidence type="ECO:0000256" key="1">
    <source>
        <dbReference type="SAM" id="MobiDB-lite"/>
    </source>
</evidence>
<name>A0A846H5J5_9CYAN</name>
<evidence type="ECO:0000313" key="3">
    <source>
        <dbReference type="Proteomes" id="UP000031549"/>
    </source>
</evidence>
<feature type="compositionally biased region" description="Polar residues" evidence="1">
    <location>
        <begin position="1"/>
        <end position="16"/>
    </location>
</feature>